<dbReference type="GeneID" id="17355046"/>
<dbReference type="KEGG" id="cvr:CHLNCDRAFT_13783"/>
<dbReference type="InParanoid" id="E1ZFB6"/>
<dbReference type="Proteomes" id="UP000008141">
    <property type="component" value="Unassembled WGS sequence"/>
</dbReference>
<proteinExistence type="predicted"/>
<evidence type="ECO:0000256" key="1">
    <source>
        <dbReference type="ARBA" id="ARBA00023170"/>
    </source>
</evidence>
<feature type="domain" description="GAF" evidence="2">
    <location>
        <begin position="12"/>
        <end position="133"/>
    </location>
</feature>
<evidence type="ECO:0000259" key="2">
    <source>
        <dbReference type="Pfam" id="PF01590"/>
    </source>
</evidence>
<dbReference type="Pfam" id="PF01590">
    <property type="entry name" value="GAF"/>
    <property type="match status" value="1"/>
</dbReference>
<evidence type="ECO:0000313" key="3">
    <source>
        <dbReference type="EMBL" id="EFN55471.1"/>
    </source>
</evidence>
<dbReference type="OrthoDB" id="539901at2759"/>
<sequence length="133" mass="14506">LRQLHAVDDPADERFASIVELVRCTFQVDCAMLSLIDSDSQCYVAQAGFQLTGNDRQSAFSAWALAADHPVVLVVENALEDARFRANPRVVGPPHVRFYACVPLVGTDAAIHGVLAIADCKPRRFATEQLAIL</sequence>
<feature type="non-terminal residue" evidence="3">
    <location>
        <position position="133"/>
    </location>
</feature>
<name>E1ZFB6_CHLVA</name>
<dbReference type="EMBL" id="GL433844">
    <property type="protein sequence ID" value="EFN55471.1"/>
    <property type="molecule type" value="Genomic_DNA"/>
</dbReference>
<keyword evidence="1" id="KW-0675">Receptor</keyword>
<dbReference type="InterPro" id="IPR029016">
    <property type="entry name" value="GAF-like_dom_sf"/>
</dbReference>
<gene>
    <name evidence="3" type="ORF">CHLNCDRAFT_13783</name>
</gene>
<dbReference type="STRING" id="554065.E1ZFB6"/>
<dbReference type="InterPro" id="IPR003018">
    <property type="entry name" value="GAF"/>
</dbReference>
<reference evidence="3 4" key="1">
    <citation type="journal article" date="2010" name="Plant Cell">
        <title>The Chlorella variabilis NC64A genome reveals adaptation to photosymbiosis, coevolution with viruses, and cryptic sex.</title>
        <authorList>
            <person name="Blanc G."/>
            <person name="Duncan G."/>
            <person name="Agarkova I."/>
            <person name="Borodovsky M."/>
            <person name="Gurnon J."/>
            <person name="Kuo A."/>
            <person name="Lindquist E."/>
            <person name="Lucas S."/>
            <person name="Pangilinan J."/>
            <person name="Polle J."/>
            <person name="Salamov A."/>
            <person name="Terry A."/>
            <person name="Yamada T."/>
            <person name="Dunigan D.D."/>
            <person name="Grigoriev I.V."/>
            <person name="Claverie J.M."/>
            <person name="Van Etten J.L."/>
        </authorList>
    </citation>
    <scope>NUCLEOTIDE SEQUENCE [LARGE SCALE GENOMIC DNA]</scope>
    <source>
        <strain evidence="3 4">NC64A</strain>
    </source>
</reference>
<keyword evidence="4" id="KW-1185">Reference proteome</keyword>
<dbReference type="AlphaFoldDB" id="E1ZFB6"/>
<dbReference type="SUPFAM" id="SSF55781">
    <property type="entry name" value="GAF domain-like"/>
    <property type="match status" value="1"/>
</dbReference>
<dbReference type="PANTHER" id="PTHR43102:SF2">
    <property type="entry name" value="GAF DOMAIN-CONTAINING PROTEIN"/>
    <property type="match status" value="1"/>
</dbReference>
<protein>
    <recommendedName>
        <fullName evidence="2">GAF domain-containing protein</fullName>
    </recommendedName>
</protein>
<organism evidence="4">
    <name type="scientific">Chlorella variabilis</name>
    <name type="common">Green alga</name>
    <dbReference type="NCBI Taxonomy" id="554065"/>
    <lineage>
        <taxon>Eukaryota</taxon>
        <taxon>Viridiplantae</taxon>
        <taxon>Chlorophyta</taxon>
        <taxon>core chlorophytes</taxon>
        <taxon>Trebouxiophyceae</taxon>
        <taxon>Chlorellales</taxon>
        <taxon>Chlorellaceae</taxon>
        <taxon>Chlorella clade</taxon>
        <taxon>Chlorella</taxon>
    </lineage>
</organism>
<dbReference type="OMA" id="MASEICQ"/>
<accession>E1ZFB6</accession>
<dbReference type="PANTHER" id="PTHR43102">
    <property type="entry name" value="SLR1143 PROTEIN"/>
    <property type="match status" value="1"/>
</dbReference>
<dbReference type="Gene3D" id="3.30.450.40">
    <property type="match status" value="1"/>
</dbReference>
<dbReference type="RefSeq" id="XP_005847573.1">
    <property type="nucleotide sequence ID" value="XM_005847511.1"/>
</dbReference>
<evidence type="ECO:0000313" key="4">
    <source>
        <dbReference type="Proteomes" id="UP000008141"/>
    </source>
</evidence>
<feature type="non-terminal residue" evidence="3">
    <location>
        <position position="1"/>
    </location>
</feature>